<gene>
    <name evidence="1" type="ORF">L2299_11785</name>
</gene>
<sequence length="271" mass="28513">MSTSTAAAGDIANLVEQTTALGGTIPTELVDILATIDAVNHWNPPQPGDLASLCRRGDLTADNATTILDAALVQPNRQPGDLKITAKHELTQRFTHVLAGPAGDELVESLRPAFQQACTAVADAANLVAPGDRVDILTDADDNTIRAWQALGEHKVTLDRISAVVDILTDRFEVLGVPQPWHVGNAIRAAMYTPDADHLALVARALLAPNGTGGARAGRWHSTAAALTLNTPSAARSILDTAHHTHLEEVAAERNTVQTNEAATRPGRTAA</sequence>
<proteinExistence type="predicted"/>
<evidence type="ECO:0000313" key="1">
    <source>
        <dbReference type="EMBL" id="MDF6101737.1"/>
    </source>
</evidence>
<dbReference type="EMBL" id="JAKJLQ010000007">
    <property type="protein sequence ID" value="MDF6101737.1"/>
    <property type="molecule type" value="Genomic_DNA"/>
</dbReference>
<evidence type="ECO:0008006" key="3">
    <source>
        <dbReference type="Google" id="ProtNLM"/>
    </source>
</evidence>
<name>A0ABT6BVY0_9ACTN</name>
<reference evidence="1" key="1">
    <citation type="journal article" date="2022" name="Data Brief">
        <title>Draft genome sequence data of Gordonia hongkongensis strain EUFUS-Z928 isolated from the octocoral Eunicea fusca.</title>
        <authorList>
            <person name="Sanchez-Suarez J."/>
            <person name="Diaz L."/>
            <person name="Melo-Bolivar J."/>
            <person name="Villamil L."/>
        </authorList>
    </citation>
    <scope>NUCLEOTIDE SEQUENCE</scope>
    <source>
        <strain evidence="1">EUFUS-Z928</strain>
    </source>
</reference>
<evidence type="ECO:0000313" key="2">
    <source>
        <dbReference type="Proteomes" id="UP001152308"/>
    </source>
</evidence>
<protein>
    <recommendedName>
        <fullName evidence="3">DUF222 domain-containing protein</fullName>
    </recommendedName>
</protein>
<keyword evidence="2" id="KW-1185">Reference proteome</keyword>
<dbReference type="Proteomes" id="UP001152308">
    <property type="component" value="Unassembled WGS sequence"/>
</dbReference>
<accession>A0ABT6BVY0</accession>
<organism evidence="1 2">
    <name type="scientific">Gordonia hongkongensis</name>
    <dbReference type="NCBI Taxonomy" id="1701090"/>
    <lineage>
        <taxon>Bacteria</taxon>
        <taxon>Bacillati</taxon>
        <taxon>Actinomycetota</taxon>
        <taxon>Actinomycetes</taxon>
        <taxon>Mycobacteriales</taxon>
        <taxon>Gordoniaceae</taxon>
        <taxon>Gordonia</taxon>
    </lineage>
</organism>
<dbReference type="RefSeq" id="WP_277243664.1">
    <property type="nucleotide sequence ID" value="NZ_JAKJLQ010000007.1"/>
</dbReference>
<reference evidence="1" key="2">
    <citation type="submission" date="2022-01" db="EMBL/GenBank/DDBJ databases">
        <authorList>
            <person name="Sanchez-Suarez J."/>
            <person name="Villamil L."/>
            <person name="Diaz L.E."/>
        </authorList>
    </citation>
    <scope>NUCLEOTIDE SEQUENCE</scope>
    <source>
        <strain evidence="1">EUFUS-Z928</strain>
    </source>
</reference>
<comment type="caution">
    <text evidence="1">The sequence shown here is derived from an EMBL/GenBank/DDBJ whole genome shotgun (WGS) entry which is preliminary data.</text>
</comment>